<feature type="transmembrane region" description="Helical" evidence="15">
    <location>
        <begin position="326"/>
        <end position="352"/>
    </location>
</feature>
<comment type="caution">
    <text evidence="17">The sequence shown here is derived from an EMBL/GenBank/DDBJ whole genome shotgun (WGS) entry which is preliminary data.</text>
</comment>
<feature type="transmembrane region" description="Helical" evidence="15">
    <location>
        <begin position="275"/>
        <end position="295"/>
    </location>
</feature>
<dbReference type="CDD" id="cd01879">
    <property type="entry name" value="FeoB"/>
    <property type="match status" value="1"/>
</dbReference>
<keyword evidence="5 15" id="KW-0812">Transmembrane</keyword>
<evidence type="ECO:0000256" key="8">
    <source>
        <dbReference type="ARBA" id="ARBA00023004"/>
    </source>
</evidence>
<feature type="transmembrane region" description="Helical" evidence="15">
    <location>
        <begin position="409"/>
        <end position="435"/>
    </location>
</feature>
<keyword evidence="4 15" id="KW-0410">Iron transport</keyword>
<evidence type="ECO:0000256" key="11">
    <source>
        <dbReference type="ARBA" id="ARBA00023136"/>
    </source>
</evidence>
<dbReference type="Proteomes" id="UP000435036">
    <property type="component" value="Unassembled WGS sequence"/>
</dbReference>
<dbReference type="GO" id="GO:0046872">
    <property type="term" value="F:metal ion binding"/>
    <property type="evidence" value="ECO:0007669"/>
    <property type="project" value="UniProtKB-KW"/>
</dbReference>
<accession>A0A6N8KZT5</accession>
<dbReference type="GO" id="GO:0005525">
    <property type="term" value="F:GTP binding"/>
    <property type="evidence" value="ECO:0007669"/>
    <property type="project" value="UniProtKB-KW"/>
</dbReference>
<name>A0A6N8KZT5_9SPHI</name>
<dbReference type="InterPro" id="IPR003373">
    <property type="entry name" value="Fe2_transport_prot-B"/>
</dbReference>
<evidence type="ECO:0000256" key="6">
    <source>
        <dbReference type="ARBA" id="ARBA00022741"/>
    </source>
</evidence>
<dbReference type="InterPro" id="IPR030389">
    <property type="entry name" value="G_FEOB_dom"/>
</dbReference>
<evidence type="ECO:0000256" key="14">
    <source>
        <dbReference type="PIRSR" id="PIRSR603373-2"/>
    </source>
</evidence>
<evidence type="ECO:0000256" key="7">
    <source>
        <dbReference type="ARBA" id="ARBA00022989"/>
    </source>
</evidence>
<dbReference type="GO" id="GO:0005886">
    <property type="term" value="C:plasma membrane"/>
    <property type="evidence" value="ECO:0007669"/>
    <property type="project" value="UniProtKB-SubCell"/>
</dbReference>
<dbReference type="InterPro" id="IPR005225">
    <property type="entry name" value="Small_GTP-bd"/>
</dbReference>
<gene>
    <name evidence="17" type="primary">feoB</name>
    <name evidence="17" type="ORF">GQF63_05380</name>
</gene>
<keyword evidence="10 13" id="KW-0342">GTP-binding</keyword>
<organism evidence="17 18">
    <name type="scientific">Sphingobacterium humi</name>
    <dbReference type="NCBI Taxonomy" id="1796905"/>
    <lineage>
        <taxon>Bacteria</taxon>
        <taxon>Pseudomonadati</taxon>
        <taxon>Bacteroidota</taxon>
        <taxon>Sphingobacteriia</taxon>
        <taxon>Sphingobacteriales</taxon>
        <taxon>Sphingobacteriaceae</taxon>
        <taxon>Sphingobacterium</taxon>
    </lineage>
</organism>
<comment type="function">
    <text evidence="15">Probable transporter of a GTP-driven Fe(2+) uptake system.</text>
</comment>
<feature type="transmembrane region" description="Helical" evidence="15">
    <location>
        <begin position="678"/>
        <end position="699"/>
    </location>
</feature>
<feature type="binding site" evidence="13">
    <location>
        <begin position="35"/>
        <end position="39"/>
    </location>
    <ligand>
        <name>GTP</name>
        <dbReference type="ChEBI" id="CHEBI:37565"/>
        <label>2</label>
    </ligand>
</feature>
<dbReference type="SUPFAM" id="SSF52540">
    <property type="entry name" value="P-loop containing nucleoside triphosphate hydrolases"/>
    <property type="match status" value="1"/>
</dbReference>
<feature type="transmembrane region" description="Helical" evidence="15">
    <location>
        <begin position="447"/>
        <end position="468"/>
    </location>
</feature>
<dbReference type="OrthoDB" id="9809127at2"/>
<evidence type="ECO:0000256" key="13">
    <source>
        <dbReference type="PIRSR" id="PIRSR603373-1"/>
    </source>
</evidence>
<dbReference type="NCBIfam" id="TIGR00231">
    <property type="entry name" value="small_GTP"/>
    <property type="match status" value="1"/>
</dbReference>
<dbReference type="Pfam" id="PF02421">
    <property type="entry name" value="FeoB_N"/>
    <property type="match status" value="1"/>
</dbReference>
<feature type="binding site" evidence="14">
    <location>
        <position position="24"/>
    </location>
    <ligand>
        <name>Mg(2+)</name>
        <dbReference type="ChEBI" id="CHEBI:18420"/>
        <label>2</label>
    </ligand>
</feature>
<evidence type="ECO:0000313" key="17">
    <source>
        <dbReference type="EMBL" id="MVZ61448.1"/>
    </source>
</evidence>
<dbReference type="EMBL" id="WSQA01000003">
    <property type="protein sequence ID" value="MVZ61448.1"/>
    <property type="molecule type" value="Genomic_DNA"/>
</dbReference>
<dbReference type="InterPro" id="IPR011640">
    <property type="entry name" value="Fe2_transport_prot_B_C"/>
</dbReference>
<dbReference type="PROSITE" id="PS51711">
    <property type="entry name" value="G_FEOB"/>
    <property type="match status" value="1"/>
</dbReference>
<feature type="binding site" evidence="13">
    <location>
        <begin position="10"/>
        <end position="17"/>
    </location>
    <ligand>
        <name>GTP</name>
        <dbReference type="ChEBI" id="CHEBI:37565"/>
        <label>1</label>
    </ligand>
</feature>
<dbReference type="AlphaFoldDB" id="A0A6N8KZT5"/>
<reference evidence="17 18" key="1">
    <citation type="submission" date="2019-12" db="EMBL/GenBank/DDBJ databases">
        <authorList>
            <person name="Dong K."/>
        </authorList>
    </citation>
    <scope>NUCLEOTIDE SEQUENCE [LARGE SCALE GENOMIC DNA]</scope>
    <source>
        <strain evidence="17 18">JCM 31225</strain>
    </source>
</reference>
<dbReference type="PANTHER" id="PTHR43185:SF1">
    <property type="entry name" value="FE(2+) TRANSPORTER FEOB"/>
    <property type="match status" value="1"/>
</dbReference>
<dbReference type="InterPro" id="IPR006073">
    <property type="entry name" value="GTP-bd"/>
</dbReference>
<keyword evidence="14" id="KW-0479">Metal-binding</keyword>
<keyword evidence="7 15" id="KW-1133">Transmembrane helix</keyword>
<feature type="binding site" evidence="13">
    <location>
        <begin position="56"/>
        <end position="59"/>
    </location>
    <ligand>
        <name>GTP</name>
        <dbReference type="ChEBI" id="CHEBI:37565"/>
        <label>3</label>
    </ligand>
</feature>
<comment type="caution">
    <text evidence="15">Lacks conserved residue(s) required for the propagation of feature annotation.</text>
</comment>
<dbReference type="RefSeq" id="WP_160368090.1">
    <property type="nucleotide sequence ID" value="NZ_WSQA01000003.1"/>
</dbReference>
<dbReference type="GO" id="GO:0015093">
    <property type="term" value="F:ferrous iron transmembrane transporter activity"/>
    <property type="evidence" value="ECO:0007669"/>
    <property type="project" value="UniProtKB-UniRule"/>
</dbReference>
<keyword evidence="2 15" id="KW-0813">Transport</keyword>
<feature type="transmembrane region" description="Helical" evidence="15">
    <location>
        <begin position="644"/>
        <end position="666"/>
    </location>
</feature>
<dbReference type="PANTHER" id="PTHR43185">
    <property type="entry name" value="FERROUS IRON TRANSPORT PROTEIN B"/>
    <property type="match status" value="1"/>
</dbReference>
<evidence type="ECO:0000256" key="15">
    <source>
        <dbReference type="RuleBase" id="RU362098"/>
    </source>
</evidence>
<keyword evidence="8 15" id="KW-0408">Iron</keyword>
<feature type="binding site" evidence="14">
    <location>
        <position position="21"/>
    </location>
    <ligand>
        <name>Mg(2+)</name>
        <dbReference type="ChEBI" id="CHEBI:18420"/>
        <label>2</label>
    </ligand>
</feature>
<dbReference type="InterPro" id="IPR050860">
    <property type="entry name" value="FeoB_GTPase"/>
</dbReference>
<evidence type="ECO:0000256" key="3">
    <source>
        <dbReference type="ARBA" id="ARBA00022475"/>
    </source>
</evidence>
<feature type="domain" description="FeoB-type G" evidence="16">
    <location>
        <begin position="3"/>
        <end position="169"/>
    </location>
</feature>
<keyword evidence="3" id="KW-1003">Cell membrane</keyword>
<dbReference type="InterPro" id="IPR027417">
    <property type="entry name" value="P-loop_NTPase"/>
</dbReference>
<comment type="similarity">
    <text evidence="15">Belongs to the TRAFAC class TrmE-Era-EngA-EngB-Septin-like GTPase superfamily. FeoB GTPase (TC 9.A.8) family.</text>
</comment>
<evidence type="ECO:0000256" key="10">
    <source>
        <dbReference type="ARBA" id="ARBA00023134"/>
    </source>
</evidence>
<evidence type="ECO:0000259" key="16">
    <source>
        <dbReference type="PROSITE" id="PS51711"/>
    </source>
</evidence>
<keyword evidence="14" id="KW-0460">Magnesium</keyword>
<evidence type="ECO:0000313" key="18">
    <source>
        <dbReference type="Proteomes" id="UP000435036"/>
    </source>
</evidence>
<protein>
    <recommendedName>
        <fullName evidence="12 15">Ferrous iron transport protein B</fullName>
    </recommendedName>
</protein>
<dbReference type="PRINTS" id="PR00326">
    <property type="entry name" value="GTP1OBG"/>
</dbReference>
<keyword evidence="11 15" id="KW-0472">Membrane</keyword>
<feature type="transmembrane region" description="Helical" evidence="15">
    <location>
        <begin position="506"/>
        <end position="524"/>
    </location>
</feature>
<sequence length="700" mass="77806">MANPTIILLGNPNVGKTSLFNRLTKLNQKVGNYPGITVEKREGTLTANGKKYHVVDLPGTYTLFPNSLDEEIVFNVLSDKNNSIYPDLTVVVAEPATIKRSIILYQQARELGVPAIFVVNMIDEMADKGIDIDFPKLEAYLQTKVYKISARTGKGIEQLIKHLDEKPGLYFGGFQIPTEYQAAMDEARKLFPLATDYLTWQYLAQEQVGILSPELQSKLADIRSRHGLQAHDLQKKESLLRNDKTTAELTPIVNKSQNQKLGNTNSIDKLLLHPVLGYIIFFGLLFLIFQAIYAWSGPLMDWIDGAFADLTSYLDEVLPDGPLASLFIYGIVAGIGGIVIFVPQIVILFLFLSIMEESGYMSRVVFLMDRWLKPFGLNGKSVIPLMSGAACAIPAVMSARNIENAKERLLTILVTPFMTCSARLPIYIVIIGLVIPDDTFLGFNMQGMALFVMYLLGIIGALFSALILNRIIKSVRSSFLIFELPTYKMPDWKNVATNVWDKASGFLLDAGKIILLISIILWVLGNFGPNDKFYQAEDYVTQQAPDLQGDELEKAVGSYQLEHSFLGYIGMGIEPFVRPLGYDWKMGIGLISSFAAREVFVGTMAVVYSLGDDVDIEDDEQKNTLLGKMKSEINANTGKPAYNLASGISLLLFYAFAMQCMATIAVVRKETGSWKWTLIQTAFMTGLAYLAAFIAYQLLK</sequence>
<proteinExistence type="inferred from homology"/>
<evidence type="ECO:0000256" key="5">
    <source>
        <dbReference type="ARBA" id="ARBA00022692"/>
    </source>
</evidence>
<dbReference type="Pfam" id="PF07670">
    <property type="entry name" value="Gate"/>
    <property type="match status" value="2"/>
</dbReference>
<evidence type="ECO:0000256" key="1">
    <source>
        <dbReference type="ARBA" id="ARBA00004651"/>
    </source>
</evidence>
<dbReference type="InterPro" id="IPR011642">
    <property type="entry name" value="Gate_dom"/>
</dbReference>
<dbReference type="Gene3D" id="3.40.50.300">
    <property type="entry name" value="P-loop containing nucleotide triphosphate hydrolases"/>
    <property type="match status" value="1"/>
</dbReference>
<dbReference type="NCBIfam" id="TIGR00437">
    <property type="entry name" value="feoB"/>
    <property type="match status" value="1"/>
</dbReference>
<keyword evidence="9" id="KW-0406">Ion transport</keyword>
<comment type="subcellular location">
    <subcellularLocation>
        <location evidence="15">Cell inner membrane</location>
        <topology evidence="15">Multi-pass membrane protein</topology>
    </subcellularLocation>
    <subcellularLocation>
        <location evidence="1">Cell membrane</location>
        <topology evidence="1">Multi-pass membrane protein</topology>
    </subcellularLocation>
</comment>
<evidence type="ECO:0000256" key="9">
    <source>
        <dbReference type="ARBA" id="ARBA00023065"/>
    </source>
</evidence>
<evidence type="ECO:0000256" key="12">
    <source>
        <dbReference type="NCBIfam" id="TIGR00437"/>
    </source>
</evidence>
<keyword evidence="6 13" id="KW-0547">Nucleotide-binding</keyword>
<feature type="binding site" evidence="13">
    <location>
        <begin position="120"/>
        <end position="123"/>
    </location>
    <ligand>
        <name>GTP</name>
        <dbReference type="ChEBI" id="CHEBI:37565"/>
        <label>1</label>
    </ligand>
</feature>
<evidence type="ECO:0000256" key="2">
    <source>
        <dbReference type="ARBA" id="ARBA00022448"/>
    </source>
</evidence>
<evidence type="ECO:0000256" key="4">
    <source>
        <dbReference type="ARBA" id="ARBA00022496"/>
    </source>
</evidence>
<keyword evidence="18" id="KW-1185">Reference proteome</keyword>
<dbReference type="Pfam" id="PF07664">
    <property type="entry name" value="FeoB_C"/>
    <property type="match status" value="1"/>
</dbReference>